<dbReference type="GO" id="GO:0003774">
    <property type="term" value="F:cytoskeletal motor activity"/>
    <property type="evidence" value="ECO:0007669"/>
    <property type="project" value="InterPro"/>
</dbReference>
<dbReference type="Proteomes" id="UP000186599">
    <property type="component" value="Unassembled WGS sequence"/>
</dbReference>
<accession>A0A031MG98</accession>
<keyword evidence="5 11" id="KW-0732">Signal</keyword>
<evidence type="ECO:0000256" key="3">
    <source>
        <dbReference type="ARBA" id="ARBA00006929"/>
    </source>
</evidence>
<feature type="signal peptide" evidence="12">
    <location>
        <begin position="1"/>
        <end position="17"/>
    </location>
</feature>
<comment type="similarity">
    <text evidence="3 11">Belongs to the FlgH family.</text>
</comment>
<gene>
    <name evidence="11 15" type="primary">flgH</name>
    <name evidence="15" type="ORF">FA869_08800</name>
    <name evidence="14" type="ORF">SAMN04487855_2574</name>
    <name evidence="13" type="ORF">SAMN05216589_2645</name>
</gene>
<keyword evidence="15" id="KW-0282">Flagellum</keyword>
<evidence type="ECO:0000313" key="17">
    <source>
        <dbReference type="Proteomes" id="UP000186904"/>
    </source>
</evidence>
<dbReference type="Pfam" id="PF02107">
    <property type="entry name" value="FlgH"/>
    <property type="match status" value="1"/>
</dbReference>
<dbReference type="AlphaFoldDB" id="A0A031MG98"/>
<evidence type="ECO:0000256" key="12">
    <source>
        <dbReference type="SAM" id="SignalP"/>
    </source>
</evidence>
<name>A0A031MG98_9GAMM</name>
<keyword evidence="10 11" id="KW-0449">Lipoprotein</keyword>
<evidence type="ECO:0000256" key="1">
    <source>
        <dbReference type="ARBA" id="ARBA00002591"/>
    </source>
</evidence>
<dbReference type="EMBL" id="FOGN01000005">
    <property type="protein sequence ID" value="SES19431.1"/>
    <property type="molecule type" value="Genomic_DNA"/>
</dbReference>
<organism evidence="15 18">
    <name type="scientific">Halopseudomonas bauzanensis</name>
    <dbReference type="NCBI Taxonomy" id="653930"/>
    <lineage>
        <taxon>Bacteria</taxon>
        <taxon>Pseudomonadati</taxon>
        <taxon>Pseudomonadota</taxon>
        <taxon>Gammaproteobacteria</taxon>
        <taxon>Pseudomonadales</taxon>
        <taxon>Pseudomonadaceae</taxon>
        <taxon>Halopseudomonas</taxon>
    </lineage>
</organism>
<evidence type="ECO:0000256" key="10">
    <source>
        <dbReference type="ARBA" id="ARBA00023288"/>
    </source>
</evidence>
<dbReference type="PANTHER" id="PTHR34933">
    <property type="entry name" value="FLAGELLAR L-RING PROTEIN"/>
    <property type="match status" value="1"/>
</dbReference>
<dbReference type="PROSITE" id="PS51257">
    <property type="entry name" value="PROKAR_LIPOPROTEIN"/>
    <property type="match status" value="1"/>
</dbReference>
<evidence type="ECO:0000313" key="14">
    <source>
        <dbReference type="EMBL" id="SFM16496.1"/>
    </source>
</evidence>
<comment type="function">
    <text evidence="1 11">Assembles around the rod to form the L-ring and probably protects the motor/basal body from shearing forces during rotation.</text>
</comment>
<dbReference type="RefSeq" id="WP_036991125.1">
    <property type="nucleotide sequence ID" value="NZ_FOGN01000005.1"/>
</dbReference>
<comment type="subunit">
    <text evidence="4 11">The basal body constitutes a major portion of the flagellar organelle and consists of four rings (L,P,S, and M) mounted on a central rod.</text>
</comment>
<evidence type="ECO:0000256" key="11">
    <source>
        <dbReference type="HAMAP-Rule" id="MF_00415"/>
    </source>
</evidence>
<keyword evidence="6 11" id="KW-0472">Membrane</keyword>
<dbReference type="Proteomes" id="UP000305198">
    <property type="component" value="Unassembled WGS sequence"/>
</dbReference>
<evidence type="ECO:0000256" key="5">
    <source>
        <dbReference type="ARBA" id="ARBA00022729"/>
    </source>
</evidence>
<dbReference type="GO" id="GO:0009427">
    <property type="term" value="C:bacterial-type flagellum basal body, distal rod, L ring"/>
    <property type="evidence" value="ECO:0007669"/>
    <property type="project" value="InterPro"/>
</dbReference>
<evidence type="ECO:0000256" key="7">
    <source>
        <dbReference type="ARBA" id="ARBA00023139"/>
    </source>
</evidence>
<dbReference type="OrthoDB" id="9789463at2"/>
<proteinExistence type="inferred from homology"/>
<comment type="subcellular location">
    <subcellularLocation>
        <location evidence="11">Cell outer membrane</location>
        <topology evidence="11">Lipid-anchor</topology>
    </subcellularLocation>
    <subcellularLocation>
        <location evidence="11">Bacterial flagellum basal body</location>
    </subcellularLocation>
    <subcellularLocation>
        <location evidence="2">Membrane</location>
        <topology evidence="2">Lipid-anchor</topology>
    </subcellularLocation>
</comment>
<evidence type="ECO:0000256" key="8">
    <source>
        <dbReference type="ARBA" id="ARBA00023143"/>
    </source>
</evidence>
<evidence type="ECO:0000313" key="16">
    <source>
        <dbReference type="Proteomes" id="UP000186599"/>
    </source>
</evidence>
<dbReference type="EMBL" id="FOUA01000005">
    <property type="protein sequence ID" value="SFM16496.1"/>
    <property type="molecule type" value="Genomic_DNA"/>
</dbReference>
<reference evidence="16 17" key="1">
    <citation type="submission" date="2016-10" db="EMBL/GenBank/DDBJ databases">
        <authorList>
            <person name="de Groot N.N."/>
        </authorList>
    </citation>
    <scope>NUCLEOTIDE SEQUENCE [LARGE SCALE GENOMIC DNA]</scope>
    <source>
        <strain evidence="14 16">CGMCC 1.9095</strain>
        <strain evidence="13 17">DSM 22558</strain>
    </source>
</reference>
<keyword evidence="9 11" id="KW-0998">Cell outer membrane</keyword>
<dbReference type="GO" id="GO:0009279">
    <property type="term" value="C:cell outer membrane"/>
    <property type="evidence" value="ECO:0007669"/>
    <property type="project" value="UniProtKB-SubCell"/>
</dbReference>
<dbReference type="Proteomes" id="UP000186904">
    <property type="component" value="Unassembled WGS sequence"/>
</dbReference>
<keyword evidence="15" id="KW-0969">Cilium</keyword>
<dbReference type="STRING" id="653930.SAMN05216589_2645"/>
<keyword evidence="15" id="KW-0966">Cell projection</keyword>
<feature type="chain" id="PRO_5010401345" description="Flagellar L-ring protein" evidence="12">
    <location>
        <begin position="18"/>
        <end position="224"/>
    </location>
</feature>
<dbReference type="GO" id="GO:0071973">
    <property type="term" value="P:bacterial-type flagellum-dependent cell motility"/>
    <property type="evidence" value="ECO:0007669"/>
    <property type="project" value="InterPro"/>
</dbReference>
<evidence type="ECO:0000313" key="15">
    <source>
        <dbReference type="EMBL" id="TKA92468.1"/>
    </source>
</evidence>
<protein>
    <recommendedName>
        <fullName evidence="11">Flagellar L-ring protein</fullName>
    </recommendedName>
    <alternativeName>
        <fullName evidence="11">Basal body L-ring protein</fullName>
    </alternativeName>
</protein>
<dbReference type="PRINTS" id="PR01008">
    <property type="entry name" value="FLGLRINGFLGH"/>
</dbReference>
<dbReference type="EMBL" id="SWAV01000002">
    <property type="protein sequence ID" value="TKA92468.1"/>
    <property type="molecule type" value="Genomic_DNA"/>
</dbReference>
<dbReference type="NCBIfam" id="NF001304">
    <property type="entry name" value="PRK00249.1-4"/>
    <property type="match status" value="1"/>
</dbReference>
<evidence type="ECO:0000256" key="9">
    <source>
        <dbReference type="ARBA" id="ARBA00023237"/>
    </source>
</evidence>
<reference evidence="15 18" key="2">
    <citation type="submission" date="2019-04" db="EMBL/GenBank/DDBJ databases">
        <title>Crypto-aerobic microbial life in anoxic (sulfidic) marine sediments.</title>
        <authorList>
            <person name="Bhattacharya S."/>
            <person name="Roy C."/>
            <person name="Mondal N."/>
            <person name="Sarkar J."/>
            <person name="Mandal S."/>
            <person name="Rameez M.J."/>
            <person name="Ghosh W."/>
        </authorList>
    </citation>
    <scope>NUCLEOTIDE SEQUENCE [LARGE SCALE GENOMIC DNA]</scope>
    <source>
        <strain evidence="15 18">SBBB</strain>
    </source>
</reference>
<sequence length="224" mass="23905">MKALRVTLLVLCVASLAACVQTPPKPDDPAYAPVLPRTPMPQELNNGAIYQPGFEISLYEDRKAHRIGDVITVVLTERMAAQKKAENEISKDSSVSIANPMLFGRSGIAGINTGVELSGGRDFSGEADANQSNSLSGSITVTVADVLPNGLLAVRGEKWITLNNGDELIRISGLIRPDDVGSDNTVQSTRIADARITYSGTGAFANASKPGWLSQFFMSPVWPF</sequence>
<evidence type="ECO:0000256" key="6">
    <source>
        <dbReference type="ARBA" id="ARBA00023136"/>
    </source>
</evidence>
<dbReference type="HAMAP" id="MF_00415">
    <property type="entry name" value="FlgH"/>
    <property type="match status" value="1"/>
</dbReference>
<evidence type="ECO:0000313" key="13">
    <source>
        <dbReference type="EMBL" id="SES19431.1"/>
    </source>
</evidence>
<dbReference type="InterPro" id="IPR000527">
    <property type="entry name" value="Flag_Lring"/>
</dbReference>
<evidence type="ECO:0000256" key="4">
    <source>
        <dbReference type="ARBA" id="ARBA00011439"/>
    </source>
</evidence>
<dbReference type="PANTHER" id="PTHR34933:SF1">
    <property type="entry name" value="FLAGELLAR L-RING PROTEIN"/>
    <property type="match status" value="1"/>
</dbReference>
<evidence type="ECO:0000313" key="18">
    <source>
        <dbReference type="Proteomes" id="UP000305198"/>
    </source>
</evidence>
<evidence type="ECO:0000256" key="2">
    <source>
        <dbReference type="ARBA" id="ARBA00004635"/>
    </source>
</evidence>
<keyword evidence="16" id="KW-1185">Reference proteome</keyword>
<keyword evidence="7" id="KW-0564">Palmitate</keyword>
<keyword evidence="8 11" id="KW-0975">Bacterial flagellum</keyword>